<dbReference type="InterPro" id="IPR011008">
    <property type="entry name" value="Dimeric_a/b-barrel"/>
</dbReference>
<organism evidence="3 4">
    <name type="scientific">Bradyrhizobium elkanii</name>
    <dbReference type="NCBI Taxonomy" id="29448"/>
    <lineage>
        <taxon>Bacteria</taxon>
        <taxon>Pseudomonadati</taxon>
        <taxon>Pseudomonadota</taxon>
        <taxon>Alphaproteobacteria</taxon>
        <taxon>Hyphomicrobiales</taxon>
        <taxon>Nitrobacteraceae</taxon>
        <taxon>Bradyrhizobium</taxon>
    </lineage>
</organism>
<reference evidence="3" key="1">
    <citation type="submission" date="2021-02" db="EMBL/GenBank/DDBJ databases">
        <title>Genomic Encyclopedia of Type Strains, Phase IV (KMG-V): Genome sequencing to study the core and pangenomes of soil and plant-associated prokaryotes.</title>
        <authorList>
            <person name="Whitman W."/>
        </authorList>
    </citation>
    <scope>NUCLEOTIDE SEQUENCE</scope>
    <source>
        <strain evidence="3">USDA 406</strain>
    </source>
</reference>
<gene>
    <name evidence="3" type="ORF">JOH49_006096</name>
</gene>
<protein>
    <submittedName>
        <fullName evidence="3">Uncharacterized protein YciI</fullName>
    </submittedName>
</protein>
<dbReference type="EMBL" id="JAFICZ010000001">
    <property type="protein sequence ID" value="MBP1296343.1"/>
    <property type="molecule type" value="Genomic_DNA"/>
</dbReference>
<dbReference type="Gene3D" id="3.30.70.1060">
    <property type="entry name" value="Dimeric alpha+beta barrel"/>
    <property type="match status" value="1"/>
</dbReference>
<sequence>MFLISFKPIAAAEQFEPVRPAHMAWAARGFEAGVFIAGGRRVPPTGGVILAVHDRRTVDGLIAQEPFSQQGLAEIDLQDIEIMSTAPGLEKLKHGQAA</sequence>
<evidence type="ECO:0000259" key="2">
    <source>
        <dbReference type="Pfam" id="PF03795"/>
    </source>
</evidence>
<dbReference type="InterPro" id="IPR005545">
    <property type="entry name" value="YCII"/>
</dbReference>
<dbReference type="SUPFAM" id="SSF54909">
    <property type="entry name" value="Dimeric alpha+beta barrel"/>
    <property type="match status" value="1"/>
</dbReference>
<evidence type="ECO:0000256" key="1">
    <source>
        <dbReference type="ARBA" id="ARBA00007689"/>
    </source>
</evidence>
<comment type="similarity">
    <text evidence="1">Belongs to the YciI family.</text>
</comment>
<accession>A0A8I1YH72</accession>
<comment type="caution">
    <text evidence="3">The sequence shown here is derived from an EMBL/GenBank/DDBJ whole genome shotgun (WGS) entry which is preliminary data.</text>
</comment>
<feature type="domain" description="YCII-related" evidence="2">
    <location>
        <begin position="2"/>
        <end position="74"/>
    </location>
</feature>
<evidence type="ECO:0000313" key="3">
    <source>
        <dbReference type="EMBL" id="MBP1296343.1"/>
    </source>
</evidence>
<proteinExistence type="inferred from homology"/>
<dbReference type="RefSeq" id="WP_209944459.1">
    <property type="nucleotide sequence ID" value="NZ_JAFICZ010000001.1"/>
</dbReference>
<dbReference type="Proteomes" id="UP000673383">
    <property type="component" value="Unassembled WGS sequence"/>
</dbReference>
<evidence type="ECO:0000313" key="4">
    <source>
        <dbReference type="Proteomes" id="UP000673383"/>
    </source>
</evidence>
<name>A0A8I1YH72_BRAEL</name>
<dbReference type="AlphaFoldDB" id="A0A8I1YH72"/>
<dbReference type="Pfam" id="PF03795">
    <property type="entry name" value="YCII"/>
    <property type="match status" value="1"/>
</dbReference>